<dbReference type="InterPro" id="IPR011059">
    <property type="entry name" value="Metal-dep_hydrolase_composite"/>
</dbReference>
<protein>
    <recommendedName>
        <fullName evidence="1">Amidohydrolase-related domain-containing protein</fullName>
    </recommendedName>
</protein>
<evidence type="ECO:0000313" key="3">
    <source>
        <dbReference type="Proteomes" id="UP000030669"/>
    </source>
</evidence>
<dbReference type="InterPro" id="IPR032466">
    <property type="entry name" value="Metal_Hydrolase"/>
</dbReference>
<dbReference type="OMA" id="PAEIMGM"/>
<dbReference type="GeneID" id="19301601"/>
<dbReference type="Proteomes" id="UP000030669">
    <property type="component" value="Unassembled WGS sequence"/>
</dbReference>
<accession>S7RWH9</accession>
<dbReference type="InterPro" id="IPR006680">
    <property type="entry name" value="Amidohydro-rel"/>
</dbReference>
<gene>
    <name evidence="2" type="ORF">GLOTRDRAFT_127746</name>
</gene>
<feature type="domain" description="Amidohydrolase-related" evidence="1">
    <location>
        <begin position="397"/>
        <end position="489"/>
    </location>
</feature>
<dbReference type="RefSeq" id="XP_007864732.1">
    <property type="nucleotide sequence ID" value="XM_007866541.1"/>
</dbReference>
<dbReference type="PANTHER" id="PTHR43668">
    <property type="entry name" value="ALLANTOINASE"/>
    <property type="match status" value="1"/>
</dbReference>
<evidence type="ECO:0000313" key="2">
    <source>
        <dbReference type="EMBL" id="EPQ57684.1"/>
    </source>
</evidence>
<dbReference type="InterPro" id="IPR050138">
    <property type="entry name" value="DHOase/Allantoinase_Hydrolase"/>
</dbReference>
<dbReference type="eggNOG" id="ENOG502QQ9Z">
    <property type="taxonomic scope" value="Eukaryota"/>
</dbReference>
<dbReference type="KEGG" id="gtr:GLOTRDRAFT_127746"/>
<dbReference type="PANTHER" id="PTHR43668:SF5">
    <property type="entry name" value="AMIDOHYDROLASE 3 DOMAIN-CONTAINING PROTEIN"/>
    <property type="match status" value="1"/>
</dbReference>
<name>S7RWH9_GLOTA</name>
<dbReference type="SUPFAM" id="SSF51338">
    <property type="entry name" value="Composite domain of metallo-dependent hydrolases"/>
    <property type="match status" value="1"/>
</dbReference>
<organism evidence="2 3">
    <name type="scientific">Gloeophyllum trabeum (strain ATCC 11539 / FP-39264 / Madison 617)</name>
    <name type="common">Brown rot fungus</name>
    <dbReference type="NCBI Taxonomy" id="670483"/>
    <lineage>
        <taxon>Eukaryota</taxon>
        <taxon>Fungi</taxon>
        <taxon>Dikarya</taxon>
        <taxon>Basidiomycota</taxon>
        <taxon>Agaricomycotina</taxon>
        <taxon>Agaricomycetes</taxon>
        <taxon>Gloeophyllales</taxon>
        <taxon>Gloeophyllaceae</taxon>
        <taxon>Gloeophyllum</taxon>
    </lineage>
</organism>
<reference evidence="2 3" key="1">
    <citation type="journal article" date="2012" name="Science">
        <title>The Paleozoic origin of enzymatic lignin decomposition reconstructed from 31 fungal genomes.</title>
        <authorList>
            <person name="Floudas D."/>
            <person name="Binder M."/>
            <person name="Riley R."/>
            <person name="Barry K."/>
            <person name="Blanchette R.A."/>
            <person name="Henrissat B."/>
            <person name="Martinez A.T."/>
            <person name="Otillar R."/>
            <person name="Spatafora J.W."/>
            <person name="Yadav J.S."/>
            <person name="Aerts A."/>
            <person name="Benoit I."/>
            <person name="Boyd A."/>
            <person name="Carlson A."/>
            <person name="Copeland A."/>
            <person name="Coutinho P.M."/>
            <person name="de Vries R.P."/>
            <person name="Ferreira P."/>
            <person name="Findley K."/>
            <person name="Foster B."/>
            <person name="Gaskell J."/>
            <person name="Glotzer D."/>
            <person name="Gorecki P."/>
            <person name="Heitman J."/>
            <person name="Hesse C."/>
            <person name="Hori C."/>
            <person name="Igarashi K."/>
            <person name="Jurgens J.A."/>
            <person name="Kallen N."/>
            <person name="Kersten P."/>
            <person name="Kohler A."/>
            <person name="Kuees U."/>
            <person name="Kumar T.K.A."/>
            <person name="Kuo A."/>
            <person name="LaButti K."/>
            <person name="Larrondo L.F."/>
            <person name="Lindquist E."/>
            <person name="Ling A."/>
            <person name="Lombard V."/>
            <person name="Lucas S."/>
            <person name="Lundell T."/>
            <person name="Martin R."/>
            <person name="McLaughlin D.J."/>
            <person name="Morgenstern I."/>
            <person name="Morin E."/>
            <person name="Murat C."/>
            <person name="Nagy L.G."/>
            <person name="Nolan M."/>
            <person name="Ohm R.A."/>
            <person name="Patyshakuliyeva A."/>
            <person name="Rokas A."/>
            <person name="Ruiz-Duenas F.J."/>
            <person name="Sabat G."/>
            <person name="Salamov A."/>
            <person name="Samejima M."/>
            <person name="Schmutz J."/>
            <person name="Slot J.C."/>
            <person name="St John F."/>
            <person name="Stenlid J."/>
            <person name="Sun H."/>
            <person name="Sun S."/>
            <person name="Syed K."/>
            <person name="Tsang A."/>
            <person name="Wiebenga A."/>
            <person name="Young D."/>
            <person name="Pisabarro A."/>
            <person name="Eastwood D.C."/>
            <person name="Martin F."/>
            <person name="Cullen D."/>
            <person name="Grigoriev I.V."/>
            <person name="Hibbett D.S."/>
        </authorList>
    </citation>
    <scope>NUCLEOTIDE SEQUENCE [LARGE SCALE GENOMIC DNA]</scope>
    <source>
        <strain evidence="2 3">ATCC 11539</strain>
    </source>
</reference>
<dbReference type="HOGENOM" id="CLU_006273_0_0_1"/>
<dbReference type="OrthoDB" id="10258955at2759"/>
<dbReference type="Gene3D" id="2.30.40.10">
    <property type="entry name" value="Urease, subunit C, domain 1"/>
    <property type="match status" value="1"/>
</dbReference>
<dbReference type="Gene3D" id="3.20.20.140">
    <property type="entry name" value="Metal-dependent hydrolases"/>
    <property type="match status" value="2"/>
</dbReference>
<dbReference type="GO" id="GO:0006145">
    <property type="term" value="P:purine nucleobase catabolic process"/>
    <property type="evidence" value="ECO:0007669"/>
    <property type="project" value="TreeGrafter"/>
</dbReference>
<keyword evidence="3" id="KW-1185">Reference proteome</keyword>
<dbReference type="GO" id="GO:0005737">
    <property type="term" value="C:cytoplasm"/>
    <property type="evidence" value="ECO:0007669"/>
    <property type="project" value="TreeGrafter"/>
</dbReference>
<evidence type="ECO:0000259" key="1">
    <source>
        <dbReference type="Pfam" id="PF01979"/>
    </source>
</evidence>
<dbReference type="AlphaFoldDB" id="S7RWH9"/>
<proteinExistence type="predicted"/>
<dbReference type="EMBL" id="KB469299">
    <property type="protein sequence ID" value="EPQ57684.1"/>
    <property type="molecule type" value="Genomic_DNA"/>
</dbReference>
<sequence>MKGLAMLEVPNHSKQVLRTVWAALGLLAGLLLFVQTQGPLWQRRRVPAHASATIAKCLANDLPPGPPADFHKRRYSDRFAPGTKPVLIKNARIWTGAHNGTEVVRGGILLDKGMIQEVGRISRGTLAKYKHHLLVYDAEDRFVTPGIVDVHSHIGDASSPELEGASGDDNSPKGPILPWLRSLDGLNTHDDSYALSIAGGVTTSLVLPGSANAIGGQAFAIKLRRTAERSPTSMLLEPPYEVVGGHGPPRWRYMKHACGENPSRVYGQTRMDTVWAFREAYNKARQIKQAQDAYCSRALNGQWEDLGEYPEDLQWEALVATLRGKVKVQTHCYEAVDLDDIVRLSNEFEFPISAFHHASEAYLVPDVLKRAYGHTPAVALFATNSRYKREAYRGSEFAARILAENDLDVVMKSDHPVLNSRYLLYEAQQAFYYGLPENLAIAAVTSTSAKVLGLDHRIGYIKGGWDADLVIWDSHPLALGATPTQVFIDGIPQIESPHIVKKPKNFQHTPKVPNFDKEAADAVQYEGLPPLAPKPASSRVVLFANVSSVFLPRGEEVHHAQLQESGVVVVEEGKITCVGTSASCVLLELAEEPELIDLKGGSLSPGLVTFGSPLGLVHMEGETSTADGWVTDPLESLVPKILGGDVAVVRAADGLEFASRDALLAYRFGVTKAITAPVTAGFISGLGVSFSTGAAHRLEEGAVIQEVTALHVSIRYSGGTPSISTQIAALRRLLLDLPKGDAGRWFEKVAQGRITLVVEAHSADVIATLILLKREIEETNSVNLKMTITGATEAHLLAAEIARANIGIIVNPSRPFPAVWESRRVLPGPPLTRDSAVSLLLKHNVTVGLGIEEKWSARNLAFDIAWAALETGGDITKAQAVALGSTNIEILLGGRVEVEQAAELVARQGGDLFDVDSKVVAVIAPPYRRNKYNPVAFL</sequence>
<dbReference type="Pfam" id="PF01979">
    <property type="entry name" value="Amidohydro_1"/>
    <property type="match status" value="1"/>
</dbReference>
<dbReference type="GO" id="GO:0004038">
    <property type="term" value="F:allantoinase activity"/>
    <property type="evidence" value="ECO:0007669"/>
    <property type="project" value="TreeGrafter"/>
</dbReference>
<dbReference type="SUPFAM" id="SSF51556">
    <property type="entry name" value="Metallo-dependent hydrolases"/>
    <property type="match status" value="1"/>
</dbReference>